<dbReference type="Pfam" id="PF02771">
    <property type="entry name" value="Acyl-CoA_dh_N"/>
    <property type="match status" value="1"/>
</dbReference>
<keyword evidence="9" id="KW-1185">Reference proteome</keyword>
<comment type="caution">
    <text evidence="8">The sequence shown here is derived from an EMBL/GenBank/DDBJ whole genome shotgun (WGS) entry which is preliminary data.</text>
</comment>
<dbReference type="InterPro" id="IPR013786">
    <property type="entry name" value="AcylCoA_DH/ox_N"/>
</dbReference>
<dbReference type="SUPFAM" id="SSF56645">
    <property type="entry name" value="Acyl-CoA dehydrogenase NM domain-like"/>
    <property type="match status" value="1"/>
</dbReference>
<evidence type="ECO:0000256" key="1">
    <source>
        <dbReference type="ARBA" id="ARBA00001974"/>
    </source>
</evidence>
<keyword evidence="4" id="KW-0274">FAD</keyword>
<dbReference type="Pfam" id="PF00441">
    <property type="entry name" value="Acyl-CoA_dh_1"/>
    <property type="match status" value="1"/>
</dbReference>
<comment type="similarity">
    <text evidence="2">Belongs to the acyl-CoA dehydrogenase family.</text>
</comment>
<feature type="domain" description="Acyl-CoA dehydrogenase/oxidase C-terminal" evidence="6">
    <location>
        <begin position="377"/>
        <end position="477"/>
    </location>
</feature>
<evidence type="ECO:0000313" key="8">
    <source>
        <dbReference type="EMBL" id="MBB4681058.1"/>
    </source>
</evidence>
<dbReference type="InterPro" id="IPR037069">
    <property type="entry name" value="AcylCoA_DH/ox_N_sf"/>
</dbReference>
<dbReference type="GO" id="GO:0050660">
    <property type="term" value="F:flavin adenine dinucleotide binding"/>
    <property type="evidence" value="ECO:0007669"/>
    <property type="project" value="InterPro"/>
</dbReference>
<dbReference type="InterPro" id="IPR009075">
    <property type="entry name" value="AcylCo_DH/oxidase_C"/>
</dbReference>
<dbReference type="Gene3D" id="1.20.140.10">
    <property type="entry name" value="Butyryl-CoA Dehydrogenase, subunit A, domain 3"/>
    <property type="match status" value="1"/>
</dbReference>
<name>A0A7W7CH14_9PSEU</name>
<dbReference type="GO" id="GO:0003995">
    <property type="term" value="F:acyl-CoA dehydrogenase activity"/>
    <property type="evidence" value="ECO:0007669"/>
    <property type="project" value="TreeGrafter"/>
</dbReference>
<accession>A0A7W7CH14</accession>
<dbReference type="PANTHER" id="PTHR43884">
    <property type="entry name" value="ACYL-COA DEHYDROGENASE"/>
    <property type="match status" value="1"/>
</dbReference>
<feature type="domain" description="Acyl-CoA dehydrogenase/oxidase N-terminal" evidence="7">
    <location>
        <begin position="196"/>
        <end position="264"/>
    </location>
</feature>
<dbReference type="Gene3D" id="1.10.540.10">
    <property type="entry name" value="Acyl-CoA dehydrogenase/oxidase, N-terminal domain"/>
    <property type="match status" value="1"/>
</dbReference>
<dbReference type="PANTHER" id="PTHR43884:SF20">
    <property type="entry name" value="ACYL-COA DEHYDROGENASE FADE28"/>
    <property type="match status" value="1"/>
</dbReference>
<reference evidence="8 9" key="1">
    <citation type="submission" date="2020-08" db="EMBL/GenBank/DDBJ databases">
        <title>Sequencing the genomes of 1000 actinobacteria strains.</title>
        <authorList>
            <person name="Klenk H.-P."/>
        </authorList>
    </citation>
    <scope>NUCLEOTIDE SEQUENCE [LARGE SCALE GENOMIC DNA]</scope>
    <source>
        <strain evidence="8 9">DSM 44230</strain>
    </source>
</reference>
<evidence type="ECO:0000256" key="5">
    <source>
        <dbReference type="ARBA" id="ARBA00023002"/>
    </source>
</evidence>
<protein>
    <submittedName>
        <fullName evidence="8">Alkylation response protein AidB-like acyl-CoA dehydrogenase</fullName>
    </submittedName>
</protein>
<keyword evidence="5" id="KW-0560">Oxidoreductase</keyword>
<dbReference type="AlphaFoldDB" id="A0A7W7CH14"/>
<gene>
    <name evidence="8" type="ORF">HNR67_007176</name>
</gene>
<evidence type="ECO:0000313" key="9">
    <source>
        <dbReference type="Proteomes" id="UP000533598"/>
    </source>
</evidence>
<evidence type="ECO:0000256" key="2">
    <source>
        <dbReference type="ARBA" id="ARBA00009347"/>
    </source>
</evidence>
<sequence length="494" mass="48457">MNFELDETQVAVRELTRSLVRQGDWGEGEQVVPGVGLAAVGQGVEGARGVGLAARGWVAVGSELGRRERESVGSALAGAEQGSAGSALEGGERGLAGSALIGAEQGLAGSALAGVGQLDAGSASAGAEKSEAGSALAGVGQLTAAAAVAGAGQAGGGAGSAGVGGLGATATATATSAVERLGGAGVGGAGASWDGLWGRLGAADLLSLAVPERLGGSGLGVVEVAVLLTELGRGGVVSPGVAHLALGVLPVARLGTAAQQEMLLGGEGITGAVGRGEVVWGDEGLVGKKVGVLFGGWARWGLVGVGLGDGGRGVALVDLRGAGVEVVGTPTSAGGLECTLRFSGAVPVGLLGEDRSGRVLQEVRWFGVVGGCVFGEGLLGGALELTVGHVGSRRQFGRVLAEFQAVAMQVADVRVVARTVEVVNRAACWGVGAGVGDRGDVDVAGYWMGEKLLGALEVCHHLHGGLGLDVGYPLHRYSALGRDLTRFLGGLRAY</sequence>
<proteinExistence type="inferred from homology"/>
<dbReference type="EMBL" id="JACHMH010000001">
    <property type="protein sequence ID" value="MBB4681058.1"/>
    <property type="molecule type" value="Genomic_DNA"/>
</dbReference>
<evidence type="ECO:0000256" key="4">
    <source>
        <dbReference type="ARBA" id="ARBA00022827"/>
    </source>
</evidence>
<comment type="cofactor">
    <cofactor evidence="1">
        <name>FAD</name>
        <dbReference type="ChEBI" id="CHEBI:57692"/>
    </cofactor>
</comment>
<keyword evidence="3" id="KW-0285">Flavoprotein</keyword>
<dbReference type="SUPFAM" id="SSF47203">
    <property type="entry name" value="Acyl-CoA dehydrogenase C-terminal domain-like"/>
    <property type="match status" value="1"/>
</dbReference>
<dbReference type="InterPro" id="IPR009100">
    <property type="entry name" value="AcylCoA_DH/oxidase_NM_dom_sf"/>
</dbReference>
<dbReference type="InterPro" id="IPR036250">
    <property type="entry name" value="AcylCo_DH-like_C"/>
</dbReference>
<evidence type="ECO:0000259" key="7">
    <source>
        <dbReference type="Pfam" id="PF02771"/>
    </source>
</evidence>
<dbReference type="Proteomes" id="UP000533598">
    <property type="component" value="Unassembled WGS sequence"/>
</dbReference>
<organism evidence="8 9">
    <name type="scientific">Crossiella cryophila</name>
    <dbReference type="NCBI Taxonomy" id="43355"/>
    <lineage>
        <taxon>Bacteria</taxon>
        <taxon>Bacillati</taxon>
        <taxon>Actinomycetota</taxon>
        <taxon>Actinomycetes</taxon>
        <taxon>Pseudonocardiales</taxon>
        <taxon>Pseudonocardiaceae</taxon>
        <taxon>Crossiella</taxon>
    </lineage>
</organism>
<evidence type="ECO:0000259" key="6">
    <source>
        <dbReference type="Pfam" id="PF00441"/>
    </source>
</evidence>
<evidence type="ECO:0000256" key="3">
    <source>
        <dbReference type="ARBA" id="ARBA00022630"/>
    </source>
</evidence>